<dbReference type="Pfam" id="PF13424">
    <property type="entry name" value="TPR_12"/>
    <property type="match status" value="1"/>
</dbReference>
<feature type="domain" description="DUF7779" evidence="2">
    <location>
        <begin position="980"/>
        <end position="1067"/>
    </location>
</feature>
<reference evidence="6" key="3">
    <citation type="submission" date="2025-04" db="UniProtKB">
        <authorList>
            <consortium name="RefSeq"/>
        </authorList>
    </citation>
    <scope>IDENTIFICATION</scope>
    <source>
        <strain evidence="6">CBS 781.70</strain>
    </source>
</reference>
<dbReference type="PANTHER" id="PTHR35391">
    <property type="entry name" value="C2H2-TYPE DOMAIN-CONTAINING PROTEIN-RELATED"/>
    <property type="match status" value="1"/>
</dbReference>
<evidence type="ECO:0000313" key="5">
    <source>
        <dbReference type="Proteomes" id="UP000504638"/>
    </source>
</evidence>
<dbReference type="Pfam" id="PF25000">
    <property type="entry name" value="DUF7779"/>
    <property type="match status" value="1"/>
</dbReference>
<organism evidence="4">
    <name type="scientific">Eremomyces bilateralis CBS 781.70</name>
    <dbReference type="NCBI Taxonomy" id="1392243"/>
    <lineage>
        <taxon>Eukaryota</taxon>
        <taxon>Fungi</taxon>
        <taxon>Dikarya</taxon>
        <taxon>Ascomycota</taxon>
        <taxon>Pezizomycotina</taxon>
        <taxon>Dothideomycetes</taxon>
        <taxon>Dothideomycetes incertae sedis</taxon>
        <taxon>Eremomycetales</taxon>
        <taxon>Eremomycetaceae</taxon>
        <taxon>Eremomyces</taxon>
    </lineage>
</organism>
<evidence type="ECO:0008006" key="7">
    <source>
        <dbReference type="Google" id="ProtNLM"/>
    </source>
</evidence>
<sequence>MEQHLQISTVAENCRNAFGACIEAALADATDEERTQLGLAVEEQSQRFNIWTGNIGVFADPKASLDFRLRGSEPVHRLVISQLRILLTFLQGLNSALTPNATFRSESDMNLDNPDHDIGKDRTDTDEFKESDFGTDTESASTDSSLVRACSPSPAIPHAAQQLITAREAIGRLHRLARAIRRPGLLSRNSKADKFIILDSFGNDEIQAFEDFVWQWVGLRFKDTSPALRRRLTQVNAIRRRRFLYLVEHQKHLRGKKFDFLRLALSGSPPGSQYAASARISTTARSKPPEPNIDLQVPAILQRDAIDTAPGLGDATTFVGSNVQTEASSMFTPSSPSSVGSVFDKLCIPPPPKIPQGRPEFECPYCFQMLPADHGLSRKKWRKHLMRDLEPYVCFAESCSDPNHPFRDRHEWVDHMRKHNIQWRCRQPGHEPMTFHAEQDFNSHLEIEHQHLLKNPTLFQYAKRNSVVTTNSVFSQCPLCPFRAAPDPPVGRVMDRMRRIPSETKTGLSASTLNMQRHIASHFQSIAILSLPWRDDVDEQIHSDRPGTRESDSDFGSGSAPNLSDTEDLGSALVGLEDMEEELQFDDPWTPLDVTNPEEWTFIPRTSYNGHDADPVLLNFTKRFLIESQFGDGTAVDPILPCKYIPFNNRNTDFFGRADVLNTLVEALRPPGVAPQKLEIMDPTAPNRSFSTNSGGSGSNPPGSVQQSDSLLTPSSALVPDEVLSSSSTSSSEADLEADLKADLRNGEKLRTFALFGPGGIGKSQVAGEFVCRYFEKYDAIFWVHADEQNKLTEEYSRIAIQLGLVPEVVADGRDRALTRDLLKAWLANPVKSFTDPSKGKARWLLVLDHVIDPELLRDFWPTDATNGSILLTSRRVLPWDQTYYPGLTLKPFTAEEGADFITHLMEGPISSQERQCAKLIANSVNGIPLALKHLTKIVQQEEWSFEDLIKFDSDPQERKKVQIHGELGRFLADHSFLKWAFEKVKPSRALLDVLSFFDPDGIPERLIVTGAGKVELANFPGSGSDCQNAISALRKYSLVQRNKVDRSKLLMHRIFQEAVRRQMSQEYYRQVFNASVKIISLAWPFRAFSWGHSIRWWPECEILLPHIIRMRSWATYIATMEEDISGAYEYARLSCKAGWYCHERGQPLAEMFCNLAQTICESLKSFYPLSEGQQKNASPKECDIDTILAEIHHNRGVIAVEMNRPEEALNHLTKFNDMMKKELDGRSQGKDMRFAISWNQLGVAYMVNDNIEKGEECFIKSIKTMKQLENYRPYLISLPLVNLALVYWLTNRRDDALIALNEGVEARSRFFGPNDRESFITGRFLHAIGNVKESQGFLDQSLDYHQQALDHYLLTLGRNHHRTADVRVRIAKHCLRQINAAEALVGLQKALAAYGTDTIYSPERARAKFMVSQALRIQGQLEEADLAAQESYSLYLTCRPKEARSFGQLTEEDFEKAIVFWSR</sequence>
<dbReference type="EMBL" id="ML975166">
    <property type="protein sequence ID" value="KAF1810425.1"/>
    <property type="molecule type" value="Genomic_DNA"/>
</dbReference>
<reference evidence="4 6" key="1">
    <citation type="submission" date="2020-01" db="EMBL/GenBank/DDBJ databases">
        <authorList>
            <consortium name="DOE Joint Genome Institute"/>
            <person name="Haridas S."/>
            <person name="Albert R."/>
            <person name="Binder M."/>
            <person name="Bloem J."/>
            <person name="Labutti K."/>
            <person name="Salamov A."/>
            <person name="Andreopoulos B."/>
            <person name="Baker S.E."/>
            <person name="Barry K."/>
            <person name="Bills G."/>
            <person name="Bluhm B.H."/>
            <person name="Cannon C."/>
            <person name="Castanera R."/>
            <person name="Culley D.E."/>
            <person name="Daum C."/>
            <person name="Ezra D."/>
            <person name="Gonzalez J.B."/>
            <person name="Henrissat B."/>
            <person name="Kuo A."/>
            <person name="Liang C."/>
            <person name="Lipzen A."/>
            <person name="Lutzoni F."/>
            <person name="Magnuson J."/>
            <person name="Mondo S."/>
            <person name="Nolan M."/>
            <person name="Ohm R."/>
            <person name="Pangilinan J."/>
            <person name="Park H.-J."/>
            <person name="Ramirez L."/>
            <person name="Alfaro M."/>
            <person name="Sun H."/>
            <person name="Tritt A."/>
            <person name="Yoshinaga Y."/>
            <person name="Zwiers L.-H."/>
            <person name="Turgeon B.G."/>
            <person name="Goodwin S.B."/>
            <person name="Spatafora J.W."/>
            <person name="Crous P.W."/>
            <person name="Grigoriev I.V."/>
        </authorList>
    </citation>
    <scope>NUCLEOTIDE SEQUENCE</scope>
    <source>
        <strain evidence="4 6">CBS 781.70</strain>
    </source>
</reference>
<dbReference type="GO" id="GO:0043531">
    <property type="term" value="F:ADP binding"/>
    <property type="evidence" value="ECO:0007669"/>
    <property type="project" value="InterPro"/>
</dbReference>
<feature type="region of interest" description="Disordered" evidence="1">
    <location>
        <begin position="539"/>
        <end position="567"/>
    </location>
</feature>
<reference evidence="6" key="2">
    <citation type="submission" date="2020-04" db="EMBL/GenBank/DDBJ databases">
        <authorList>
            <consortium name="NCBI Genome Project"/>
        </authorList>
    </citation>
    <scope>NUCLEOTIDE SEQUENCE</scope>
    <source>
        <strain evidence="6">CBS 781.70</strain>
    </source>
</reference>
<dbReference type="OrthoDB" id="6161812at2759"/>
<accession>A0A6G1FX08</accession>
<dbReference type="InterPro" id="IPR056681">
    <property type="entry name" value="DUF7779"/>
</dbReference>
<dbReference type="Pfam" id="PF26082">
    <property type="entry name" value="zf-C2H2_AcuF"/>
    <property type="match status" value="1"/>
</dbReference>
<feature type="compositionally biased region" description="Basic and acidic residues" evidence="1">
    <location>
        <begin position="113"/>
        <end position="132"/>
    </location>
</feature>
<evidence type="ECO:0000256" key="1">
    <source>
        <dbReference type="SAM" id="MobiDB-lite"/>
    </source>
</evidence>
<dbReference type="InterPro" id="IPR019734">
    <property type="entry name" value="TPR_rpt"/>
</dbReference>
<dbReference type="PANTHER" id="PTHR35391:SF7">
    <property type="entry name" value="C2H2-TYPE DOMAIN-CONTAINING PROTEIN"/>
    <property type="match status" value="1"/>
</dbReference>
<dbReference type="SMART" id="SM00028">
    <property type="entry name" value="TPR"/>
    <property type="match status" value="4"/>
</dbReference>
<evidence type="ECO:0000259" key="3">
    <source>
        <dbReference type="Pfam" id="PF26082"/>
    </source>
</evidence>
<protein>
    <recommendedName>
        <fullName evidence="7">NB-ARC domain-containing protein</fullName>
    </recommendedName>
</protein>
<dbReference type="Proteomes" id="UP000504638">
    <property type="component" value="Unplaced"/>
</dbReference>
<feature type="domain" description="Oxidoreductase acuF-like C2H2 type zinc-finger" evidence="3">
    <location>
        <begin position="360"/>
        <end position="389"/>
    </location>
</feature>
<keyword evidence="5" id="KW-1185">Reference proteome</keyword>
<name>A0A6G1FX08_9PEZI</name>
<gene>
    <name evidence="4 6" type="ORF">P152DRAFT_491441</name>
</gene>
<evidence type="ECO:0000313" key="6">
    <source>
        <dbReference type="RefSeq" id="XP_033532056.1"/>
    </source>
</evidence>
<feature type="compositionally biased region" description="Basic and acidic residues" evidence="1">
    <location>
        <begin position="539"/>
        <end position="552"/>
    </location>
</feature>
<dbReference type="RefSeq" id="XP_033532056.1">
    <property type="nucleotide sequence ID" value="XM_033682166.1"/>
</dbReference>
<dbReference type="Gene3D" id="1.25.40.10">
    <property type="entry name" value="Tetratricopeptide repeat domain"/>
    <property type="match status" value="2"/>
</dbReference>
<dbReference type="GeneID" id="54422736"/>
<feature type="compositionally biased region" description="Polar residues" evidence="1">
    <location>
        <begin position="554"/>
        <end position="564"/>
    </location>
</feature>
<dbReference type="Gene3D" id="3.40.50.300">
    <property type="entry name" value="P-loop containing nucleotide triphosphate hydrolases"/>
    <property type="match status" value="1"/>
</dbReference>
<dbReference type="SUPFAM" id="SSF48452">
    <property type="entry name" value="TPR-like"/>
    <property type="match status" value="1"/>
</dbReference>
<proteinExistence type="predicted"/>
<feature type="region of interest" description="Disordered" evidence="1">
    <location>
        <begin position="104"/>
        <end position="144"/>
    </location>
</feature>
<dbReference type="InterPro" id="IPR027417">
    <property type="entry name" value="P-loop_NTPase"/>
</dbReference>
<dbReference type="InterPro" id="IPR058925">
    <property type="entry name" value="zf-C2H2_AcuF"/>
</dbReference>
<feature type="region of interest" description="Disordered" evidence="1">
    <location>
        <begin position="675"/>
        <end position="712"/>
    </location>
</feature>
<dbReference type="SUPFAM" id="SSF52540">
    <property type="entry name" value="P-loop containing nucleoside triphosphate hydrolases"/>
    <property type="match status" value="1"/>
</dbReference>
<evidence type="ECO:0000259" key="2">
    <source>
        <dbReference type="Pfam" id="PF25000"/>
    </source>
</evidence>
<dbReference type="InterPro" id="IPR011990">
    <property type="entry name" value="TPR-like_helical_dom_sf"/>
</dbReference>
<evidence type="ECO:0000313" key="4">
    <source>
        <dbReference type="EMBL" id="KAF1810425.1"/>
    </source>
</evidence>